<dbReference type="EMBL" id="BMAW01008854">
    <property type="protein sequence ID" value="GFT10786.1"/>
    <property type="molecule type" value="Genomic_DNA"/>
</dbReference>
<dbReference type="Proteomes" id="UP000887013">
    <property type="component" value="Unassembled WGS sequence"/>
</dbReference>
<feature type="compositionally biased region" description="Basic and acidic residues" evidence="1">
    <location>
        <begin position="33"/>
        <end position="42"/>
    </location>
</feature>
<accession>A0A8X6NEF3</accession>
<comment type="caution">
    <text evidence="2">The sequence shown here is derived from an EMBL/GenBank/DDBJ whole genome shotgun (WGS) entry which is preliminary data.</text>
</comment>
<name>A0A8X6NEF3_NEPPI</name>
<organism evidence="2 3">
    <name type="scientific">Nephila pilipes</name>
    <name type="common">Giant wood spider</name>
    <name type="synonym">Nephila maculata</name>
    <dbReference type="NCBI Taxonomy" id="299642"/>
    <lineage>
        <taxon>Eukaryota</taxon>
        <taxon>Metazoa</taxon>
        <taxon>Ecdysozoa</taxon>
        <taxon>Arthropoda</taxon>
        <taxon>Chelicerata</taxon>
        <taxon>Arachnida</taxon>
        <taxon>Araneae</taxon>
        <taxon>Araneomorphae</taxon>
        <taxon>Entelegynae</taxon>
        <taxon>Araneoidea</taxon>
        <taxon>Nephilidae</taxon>
        <taxon>Nephila</taxon>
    </lineage>
</organism>
<proteinExistence type="predicted"/>
<gene>
    <name evidence="2" type="ORF">NPIL_216281</name>
</gene>
<reference evidence="2" key="1">
    <citation type="submission" date="2020-08" db="EMBL/GenBank/DDBJ databases">
        <title>Multicomponent nature underlies the extraordinary mechanical properties of spider dragline silk.</title>
        <authorList>
            <person name="Kono N."/>
            <person name="Nakamura H."/>
            <person name="Mori M."/>
            <person name="Yoshida Y."/>
            <person name="Ohtoshi R."/>
            <person name="Malay A.D."/>
            <person name="Moran D.A.P."/>
            <person name="Tomita M."/>
            <person name="Numata K."/>
            <person name="Arakawa K."/>
        </authorList>
    </citation>
    <scope>NUCLEOTIDE SEQUENCE</scope>
</reference>
<sequence>MPGYSIVNPPPIHIALKKVRRGIDLQQRERCWRRTSSTDKNTRVGTSHTPPSERLQQHPENETIIFILSVNKPPTEATDASFLTASQSSP</sequence>
<evidence type="ECO:0000256" key="1">
    <source>
        <dbReference type="SAM" id="MobiDB-lite"/>
    </source>
</evidence>
<dbReference type="AlphaFoldDB" id="A0A8X6NEF3"/>
<evidence type="ECO:0000313" key="2">
    <source>
        <dbReference type="EMBL" id="GFT10786.1"/>
    </source>
</evidence>
<protein>
    <submittedName>
        <fullName evidence="2">Uncharacterized protein</fullName>
    </submittedName>
</protein>
<keyword evidence="3" id="KW-1185">Reference proteome</keyword>
<feature type="region of interest" description="Disordered" evidence="1">
    <location>
        <begin position="33"/>
        <end position="58"/>
    </location>
</feature>
<evidence type="ECO:0000313" key="3">
    <source>
        <dbReference type="Proteomes" id="UP000887013"/>
    </source>
</evidence>